<comment type="caution">
    <text evidence="1">The sequence shown here is derived from an EMBL/GenBank/DDBJ whole genome shotgun (WGS) entry which is preliminary data.</text>
</comment>
<reference evidence="2" key="1">
    <citation type="journal article" date="2017" name="Nat. Microbiol.">
        <title>Global analysis of biosynthetic gene clusters reveals vast potential of secondary metabolite production in Penicillium species.</title>
        <authorList>
            <person name="Nielsen J.C."/>
            <person name="Grijseels S."/>
            <person name="Prigent S."/>
            <person name="Ji B."/>
            <person name="Dainat J."/>
            <person name="Nielsen K.F."/>
            <person name="Frisvad J.C."/>
            <person name="Workman M."/>
            <person name="Nielsen J."/>
        </authorList>
    </citation>
    <scope>NUCLEOTIDE SEQUENCE [LARGE SCALE GENOMIC DNA]</scope>
    <source>
        <strain evidence="2">IBT 4502</strain>
    </source>
</reference>
<dbReference type="Proteomes" id="UP000191408">
    <property type="component" value="Unassembled WGS sequence"/>
</dbReference>
<sequence length="43" mass="5005">MTLPQVFFDDLAMTSEMVEPRDHSDENEAQARTMITKLLETVY</sequence>
<dbReference type="EMBL" id="MDYM01000008">
    <property type="protein sequence ID" value="OQD64247.1"/>
    <property type="molecule type" value="Genomic_DNA"/>
</dbReference>
<gene>
    <name evidence="1" type="ORF">PENPOL_c008G09361</name>
</gene>
<protein>
    <submittedName>
        <fullName evidence="1">Uncharacterized protein</fullName>
    </submittedName>
</protein>
<evidence type="ECO:0000313" key="2">
    <source>
        <dbReference type="Proteomes" id="UP000191408"/>
    </source>
</evidence>
<accession>A0A1V6NI67</accession>
<proteinExistence type="predicted"/>
<keyword evidence="2" id="KW-1185">Reference proteome</keyword>
<evidence type="ECO:0000313" key="1">
    <source>
        <dbReference type="EMBL" id="OQD64247.1"/>
    </source>
</evidence>
<organism evidence="1 2">
    <name type="scientific">Penicillium polonicum</name>
    <dbReference type="NCBI Taxonomy" id="60169"/>
    <lineage>
        <taxon>Eukaryota</taxon>
        <taxon>Fungi</taxon>
        <taxon>Dikarya</taxon>
        <taxon>Ascomycota</taxon>
        <taxon>Pezizomycotina</taxon>
        <taxon>Eurotiomycetes</taxon>
        <taxon>Eurotiomycetidae</taxon>
        <taxon>Eurotiales</taxon>
        <taxon>Aspergillaceae</taxon>
        <taxon>Penicillium</taxon>
    </lineage>
</organism>
<name>A0A1V6NI67_PENPO</name>
<dbReference type="AlphaFoldDB" id="A0A1V6NI67"/>